<evidence type="ECO:0000313" key="1">
    <source>
        <dbReference type="EMBL" id="JAC75269.1"/>
    </source>
</evidence>
<dbReference type="AlphaFoldDB" id="A0A061RWY5"/>
<accession>A0A061RWY5</accession>
<gene>
    <name evidence="1" type="ORF">TSPGSL018_23569</name>
</gene>
<feature type="non-terminal residue" evidence="1">
    <location>
        <position position="1"/>
    </location>
</feature>
<proteinExistence type="predicted"/>
<dbReference type="EMBL" id="GBEZ01010402">
    <property type="protein sequence ID" value="JAC75269.1"/>
    <property type="molecule type" value="Transcribed_RNA"/>
</dbReference>
<sequence>AYDGIEVAFLPYGEDKANSPQKHRSIYDQKNVFEISQESRFATTPNSWQFTRSSGQGCTENQEVSQRHEGTQVLLALMKIMDLNIPKSCLWFMPPLAVLVRC</sequence>
<organism evidence="1">
    <name type="scientific">Tetraselmis sp. GSL018</name>
    <dbReference type="NCBI Taxonomy" id="582737"/>
    <lineage>
        <taxon>Eukaryota</taxon>
        <taxon>Viridiplantae</taxon>
        <taxon>Chlorophyta</taxon>
        <taxon>core chlorophytes</taxon>
        <taxon>Chlorodendrophyceae</taxon>
        <taxon>Chlorodendrales</taxon>
        <taxon>Chlorodendraceae</taxon>
        <taxon>Tetraselmis</taxon>
    </lineage>
</organism>
<protein>
    <submittedName>
        <fullName evidence="1">Uncharacterized protein</fullName>
    </submittedName>
</protein>
<reference evidence="1" key="1">
    <citation type="submission" date="2014-05" db="EMBL/GenBank/DDBJ databases">
        <title>The transcriptome of the halophilic microalga Tetraselmis sp. GSL018 isolated from the Great Salt Lake, Utah.</title>
        <authorList>
            <person name="Jinkerson R.E."/>
            <person name="D'Adamo S."/>
            <person name="Posewitz M.C."/>
        </authorList>
    </citation>
    <scope>NUCLEOTIDE SEQUENCE</scope>
    <source>
        <strain evidence="1">GSL018</strain>
    </source>
</reference>
<name>A0A061RWY5_9CHLO</name>